<keyword evidence="2" id="KW-0831">Ubiquinone biosynthesis</keyword>
<keyword evidence="5" id="KW-1185">Reference proteome</keyword>
<dbReference type="Proteomes" id="UP000294841">
    <property type="component" value="Unassembled WGS sequence"/>
</dbReference>
<dbReference type="PANTHER" id="PTHR38683">
    <property type="entry name" value="CHORISMATE PYRUVATE-LYASE"/>
    <property type="match status" value="1"/>
</dbReference>
<sequence length="169" mass="20337">MPQKEELLLYRSILSTEDWQNENSFILPNIKSWLFEKGSLTKKLQCICQYLDIEVISQSWINEENELKSTALFQSSWLREVILKGNGENWIFAQTYFSHSIMEKYEKDITELGERPIGLWIFPKNPIRINLEWYQDPKTSLYARRSLLFLNGDYMEVRELFLDKFKFIY</sequence>
<dbReference type="AlphaFoldDB" id="A0A4R2N2K4"/>
<evidence type="ECO:0000256" key="1">
    <source>
        <dbReference type="ARBA" id="ARBA00022490"/>
    </source>
</evidence>
<dbReference type="PANTHER" id="PTHR38683:SF1">
    <property type="entry name" value="CHORISMATE PYRUVATE-LYASE"/>
    <property type="match status" value="1"/>
</dbReference>
<proteinExistence type="predicted"/>
<dbReference type="GO" id="GO:0008813">
    <property type="term" value="F:chorismate lyase activity"/>
    <property type="evidence" value="ECO:0007669"/>
    <property type="project" value="InterPro"/>
</dbReference>
<dbReference type="SUPFAM" id="SSF64288">
    <property type="entry name" value="Chorismate lyase-like"/>
    <property type="match status" value="1"/>
</dbReference>
<comment type="caution">
    <text evidence="4">The sequence shown here is derived from an EMBL/GenBank/DDBJ whole genome shotgun (WGS) entry which is preliminary data.</text>
</comment>
<evidence type="ECO:0000256" key="3">
    <source>
        <dbReference type="ARBA" id="ARBA00023239"/>
    </source>
</evidence>
<dbReference type="OrthoDB" id="9789493at2"/>
<dbReference type="GO" id="GO:0006744">
    <property type="term" value="P:ubiquinone biosynthetic process"/>
    <property type="evidence" value="ECO:0007669"/>
    <property type="project" value="UniProtKB-KW"/>
</dbReference>
<evidence type="ECO:0000313" key="4">
    <source>
        <dbReference type="EMBL" id="TCP14045.1"/>
    </source>
</evidence>
<keyword evidence="1" id="KW-0963">Cytoplasm</keyword>
<dbReference type="EMBL" id="SLXI01000001">
    <property type="protein sequence ID" value="TCP14045.1"/>
    <property type="molecule type" value="Genomic_DNA"/>
</dbReference>
<dbReference type="InterPro" id="IPR007440">
    <property type="entry name" value="Chorismate--pyruvate_lyase"/>
</dbReference>
<dbReference type="Pfam" id="PF04345">
    <property type="entry name" value="Chor_lyase"/>
    <property type="match status" value="1"/>
</dbReference>
<evidence type="ECO:0000256" key="2">
    <source>
        <dbReference type="ARBA" id="ARBA00022688"/>
    </source>
</evidence>
<dbReference type="RefSeq" id="WP_132021593.1">
    <property type="nucleotide sequence ID" value="NZ_CP016605.1"/>
</dbReference>
<dbReference type="GO" id="GO:0005829">
    <property type="term" value="C:cytosol"/>
    <property type="evidence" value="ECO:0007669"/>
    <property type="project" value="TreeGrafter"/>
</dbReference>
<dbReference type="Gene3D" id="3.40.1410.10">
    <property type="entry name" value="Chorismate lyase-like"/>
    <property type="match status" value="1"/>
</dbReference>
<gene>
    <name evidence="4" type="ORF">EV697_101173</name>
</gene>
<organism evidence="4 5">
    <name type="scientific">Bisgaardia hudsonensis</name>
    <dbReference type="NCBI Taxonomy" id="109472"/>
    <lineage>
        <taxon>Bacteria</taxon>
        <taxon>Pseudomonadati</taxon>
        <taxon>Pseudomonadota</taxon>
        <taxon>Gammaproteobacteria</taxon>
        <taxon>Pasteurellales</taxon>
        <taxon>Pasteurellaceae</taxon>
        <taxon>Bisgaardia</taxon>
    </lineage>
</organism>
<evidence type="ECO:0000313" key="5">
    <source>
        <dbReference type="Proteomes" id="UP000294841"/>
    </source>
</evidence>
<keyword evidence="3 4" id="KW-0456">Lyase</keyword>
<protein>
    <submittedName>
        <fullName evidence="4">Chorismate lyase</fullName>
    </submittedName>
</protein>
<reference evidence="4 5" key="1">
    <citation type="submission" date="2019-03" db="EMBL/GenBank/DDBJ databases">
        <title>Genomic Encyclopedia of Type Strains, Phase IV (KMG-IV): sequencing the most valuable type-strain genomes for metagenomic binning, comparative biology and taxonomic classification.</title>
        <authorList>
            <person name="Goeker M."/>
        </authorList>
    </citation>
    <scope>NUCLEOTIDE SEQUENCE [LARGE SCALE GENOMIC DNA]</scope>
    <source>
        <strain evidence="4 5">DSM 28231</strain>
    </source>
</reference>
<name>A0A4R2N2K4_9PAST</name>
<accession>A0A4R2N2K4</accession>
<dbReference type="InterPro" id="IPR028978">
    <property type="entry name" value="Chorismate_lyase_/UTRA_dom_sf"/>
</dbReference>